<evidence type="ECO:0000313" key="2">
    <source>
        <dbReference type="EMBL" id="EKE30327.1"/>
    </source>
</evidence>
<protein>
    <recommendedName>
        <fullName evidence="1">MobA-like NTP transferase domain-containing protein</fullName>
    </recommendedName>
</protein>
<dbReference type="EMBL" id="AMFJ01000005">
    <property type="protein sequence ID" value="EKE30327.1"/>
    <property type="molecule type" value="Genomic_DNA"/>
</dbReference>
<organism evidence="2">
    <name type="scientific">uncultured bacterium</name>
    <name type="common">gcode 4</name>
    <dbReference type="NCBI Taxonomy" id="1234023"/>
    <lineage>
        <taxon>Bacteria</taxon>
        <taxon>environmental samples</taxon>
    </lineage>
</organism>
<sequence length="103" mass="12116">MNNGFKMNLKRKEWTERLISETTIYISAGGRGKRLESIFQKSENGITKALIEFNGKTLIQYHTDILFKIGFKKIIIWAGDHLCIKKYYEDKPQDWLVIFNSEL</sequence>
<evidence type="ECO:0000259" key="1">
    <source>
        <dbReference type="Pfam" id="PF12804"/>
    </source>
</evidence>
<dbReference type="SUPFAM" id="SSF53448">
    <property type="entry name" value="Nucleotide-diphospho-sugar transferases"/>
    <property type="match status" value="1"/>
</dbReference>
<gene>
    <name evidence="2" type="ORF">ACD_2C00005G0002</name>
</gene>
<dbReference type="Gene3D" id="3.90.550.10">
    <property type="entry name" value="Spore Coat Polysaccharide Biosynthesis Protein SpsA, Chain A"/>
    <property type="match status" value="1"/>
</dbReference>
<reference evidence="2" key="1">
    <citation type="journal article" date="2012" name="Science">
        <title>Fermentation, hydrogen, and sulfur metabolism in multiple uncultivated bacterial phyla.</title>
        <authorList>
            <person name="Wrighton K.C."/>
            <person name="Thomas B.C."/>
            <person name="Sharon I."/>
            <person name="Miller C.S."/>
            <person name="Castelle C.J."/>
            <person name="VerBerkmoes N.C."/>
            <person name="Wilkins M.J."/>
            <person name="Hettich R.L."/>
            <person name="Lipton M.S."/>
            <person name="Williams K.H."/>
            <person name="Long P.E."/>
            <person name="Banfield J.F."/>
        </authorList>
    </citation>
    <scope>NUCLEOTIDE SEQUENCE [LARGE SCALE GENOMIC DNA]</scope>
</reference>
<feature type="domain" description="MobA-like NTP transferase" evidence="1">
    <location>
        <begin position="26"/>
        <end position="91"/>
    </location>
</feature>
<comment type="caution">
    <text evidence="2">The sequence shown here is derived from an EMBL/GenBank/DDBJ whole genome shotgun (WGS) entry which is preliminary data.</text>
</comment>
<dbReference type="AlphaFoldDB" id="K2G7G7"/>
<dbReference type="InterPro" id="IPR025877">
    <property type="entry name" value="MobA-like_NTP_Trfase"/>
</dbReference>
<dbReference type="Pfam" id="PF12804">
    <property type="entry name" value="NTP_transf_3"/>
    <property type="match status" value="1"/>
</dbReference>
<dbReference type="GO" id="GO:0016779">
    <property type="term" value="F:nucleotidyltransferase activity"/>
    <property type="evidence" value="ECO:0007669"/>
    <property type="project" value="UniProtKB-ARBA"/>
</dbReference>
<proteinExistence type="predicted"/>
<name>K2G7G7_9BACT</name>
<dbReference type="InterPro" id="IPR029044">
    <property type="entry name" value="Nucleotide-diphossugar_trans"/>
</dbReference>
<accession>K2G7G7</accession>